<dbReference type="RefSeq" id="WP_111353612.1">
    <property type="nucleotide sequence ID" value="NZ_QEQF01000002.1"/>
</dbReference>
<reference evidence="1 2" key="1">
    <citation type="submission" date="2018-05" db="EMBL/GenBank/DDBJ databases">
        <title>Draft Genome Sequences for a Diverse set of 7 Haemophilus Species.</title>
        <authorList>
            <person name="Nichols M."/>
            <person name="Topaz N."/>
            <person name="Wang X."/>
            <person name="Wang X."/>
            <person name="Boxrud D."/>
        </authorList>
    </citation>
    <scope>NUCLEOTIDE SEQUENCE [LARGE SCALE GENOMIC DNA]</scope>
    <source>
        <strain evidence="1 2">C2014016342</strain>
    </source>
</reference>
<dbReference type="EMBL" id="QEQF01000002">
    <property type="protein sequence ID" value="RDF11227.1"/>
    <property type="molecule type" value="Genomic_DNA"/>
</dbReference>
<sequence length="117" mass="13391">MLSNKQQQPNLIVVRFISKPLKQHIEQQKQKETTMEKVTDLTQLPIESLKMLAKQAEELARTKEQEGVEKDALRKTLNPLILNAVQAKGKYERKLNELLDISTELDNALNALKDALK</sequence>
<accession>A0A369ZVV2</accession>
<keyword evidence="2" id="KW-1185">Reference proteome</keyword>
<name>A0A369ZVV2_9PAST</name>
<proteinExistence type="predicted"/>
<comment type="caution">
    <text evidence="1">The sequence shown here is derived from an EMBL/GenBank/DDBJ whole genome shotgun (WGS) entry which is preliminary data.</text>
</comment>
<organism evidence="1 2">
    <name type="scientific">Haemophilus paraphrohaemolyticus</name>
    <dbReference type="NCBI Taxonomy" id="736"/>
    <lineage>
        <taxon>Bacteria</taxon>
        <taxon>Pseudomonadati</taxon>
        <taxon>Pseudomonadota</taxon>
        <taxon>Gammaproteobacteria</taxon>
        <taxon>Pasteurellales</taxon>
        <taxon>Pasteurellaceae</taxon>
        <taxon>Haemophilus</taxon>
    </lineage>
</organism>
<protein>
    <submittedName>
        <fullName evidence="1">Uncharacterized protein</fullName>
    </submittedName>
</protein>
<evidence type="ECO:0000313" key="2">
    <source>
        <dbReference type="Proteomes" id="UP000253945"/>
    </source>
</evidence>
<gene>
    <name evidence="1" type="ORF">DPV92_02935</name>
</gene>
<dbReference type="Proteomes" id="UP000253945">
    <property type="component" value="Unassembled WGS sequence"/>
</dbReference>
<evidence type="ECO:0000313" key="1">
    <source>
        <dbReference type="EMBL" id="RDF11227.1"/>
    </source>
</evidence>
<dbReference type="AlphaFoldDB" id="A0A369ZVV2"/>